<protein>
    <submittedName>
        <fullName evidence="1">Uncharacterized protein</fullName>
    </submittedName>
</protein>
<feature type="non-terminal residue" evidence="1">
    <location>
        <position position="1"/>
    </location>
</feature>
<evidence type="ECO:0000313" key="1">
    <source>
        <dbReference type="EMBL" id="JAC78884.1"/>
    </source>
</evidence>
<gene>
    <name evidence="1" type="ORF">TSPGSL018_14061</name>
</gene>
<dbReference type="EMBL" id="GBEZ01006520">
    <property type="protein sequence ID" value="JAC78884.1"/>
    <property type="molecule type" value="Transcribed_RNA"/>
</dbReference>
<sequence length="34" mass="3636">GKILQGAAGQTFARSMVPFGSARDSDLGTKKRKR</sequence>
<reference evidence="1" key="1">
    <citation type="submission" date="2014-05" db="EMBL/GenBank/DDBJ databases">
        <title>The transcriptome of the halophilic microalga Tetraselmis sp. GSL018 isolated from the Great Salt Lake, Utah.</title>
        <authorList>
            <person name="Jinkerson R.E."/>
            <person name="D'Adamo S."/>
            <person name="Posewitz M.C."/>
        </authorList>
    </citation>
    <scope>NUCLEOTIDE SEQUENCE</scope>
    <source>
        <strain evidence="1">GSL018</strain>
    </source>
</reference>
<name>A0A061S765_9CHLO</name>
<organism evidence="1">
    <name type="scientific">Tetraselmis sp. GSL018</name>
    <dbReference type="NCBI Taxonomy" id="582737"/>
    <lineage>
        <taxon>Eukaryota</taxon>
        <taxon>Viridiplantae</taxon>
        <taxon>Chlorophyta</taxon>
        <taxon>core chlorophytes</taxon>
        <taxon>Chlorodendrophyceae</taxon>
        <taxon>Chlorodendrales</taxon>
        <taxon>Chlorodendraceae</taxon>
        <taxon>Tetraselmis</taxon>
    </lineage>
</organism>
<proteinExistence type="predicted"/>
<accession>A0A061S765</accession>
<dbReference type="AlphaFoldDB" id="A0A061S765"/>